<organism evidence="13">
    <name type="scientific">Streptantibioticus silvisoli</name>
    <dbReference type="NCBI Taxonomy" id="2705255"/>
    <lineage>
        <taxon>Bacteria</taxon>
        <taxon>Bacillati</taxon>
        <taxon>Actinomycetota</taxon>
        <taxon>Actinomycetes</taxon>
        <taxon>Kitasatosporales</taxon>
        <taxon>Streptomycetaceae</taxon>
        <taxon>Streptantibioticus</taxon>
    </lineage>
</organism>
<keyword evidence="9 11" id="KW-0406">Ion transport</keyword>
<evidence type="ECO:0000256" key="9">
    <source>
        <dbReference type="ARBA" id="ARBA00023065"/>
    </source>
</evidence>
<dbReference type="RefSeq" id="WP_271314379.1">
    <property type="nucleotide sequence ID" value="NZ_JABXJJ020000005.1"/>
</dbReference>
<dbReference type="GO" id="GO:0008556">
    <property type="term" value="F:P-type potassium transmembrane transporter activity"/>
    <property type="evidence" value="ECO:0007669"/>
    <property type="project" value="InterPro"/>
</dbReference>
<protein>
    <recommendedName>
        <fullName evidence="11">Potassium-transporting ATPase KdpC subunit</fullName>
    </recommendedName>
    <alternativeName>
        <fullName evidence="11">ATP phosphohydrolase [potassium-transporting] C chain</fullName>
    </alternativeName>
    <alternativeName>
        <fullName evidence="11">Potassium-binding and translocating subunit C</fullName>
    </alternativeName>
    <alternativeName>
        <fullName evidence="11">Potassium-translocating ATPase C chain</fullName>
    </alternativeName>
</protein>
<reference evidence="13" key="1">
    <citation type="submission" date="2023-05" db="EMBL/GenBank/DDBJ databases">
        <title>Streptantibioticus silvisoli sp. nov., acidotolerant actinomycetes 1 from pine litter.</title>
        <authorList>
            <person name="Swiecimska M."/>
            <person name="Golinska P."/>
            <person name="Sangal V."/>
            <person name="Wachnowicz B."/>
            <person name="Goodfellow M."/>
        </authorList>
    </citation>
    <scope>NUCLEOTIDE SEQUENCE</scope>
    <source>
        <strain evidence="13">SL13</strain>
    </source>
</reference>
<dbReference type="EMBL" id="JABXJJ020000005">
    <property type="protein sequence ID" value="MDI5968766.1"/>
    <property type="molecule type" value="Genomic_DNA"/>
</dbReference>
<proteinExistence type="inferred from homology"/>
<comment type="subcellular location">
    <subcellularLocation>
        <location evidence="11">Cell membrane</location>
        <topology evidence="11">Single-pass membrane protein</topology>
    </subcellularLocation>
</comment>
<keyword evidence="5 11" id="KW-0547">Nucleotide-binding</keyword>
<dbReference type="NCBIfam" id="NF001454">
    <property type="entry name" value="PRK00315.1"/>
    <property type="match status" value="1"/>
</dbReference>
<keyword evidence="7 11" id="KW-0630">Potassium</keyword>
<evidence type="ECO:0000313" key="13">
    <source>
        <dbReference type="EMBL" id="MDI5968766.1"/>
    </source>
</evidence>
<keyword evidence="10 11" id="KW-0472">Membrane</keyword>
<feature type="transmembrane region" description="Helical" evidence="11">
    <location>
        <begin position="15"/>
        <end position="34"/>
    </location>
</feature>
<evidence type="ECO:0000256" key="6">
    <source>
        <dbReference type="ARBA" id="ARBA00022840"/>
    </source>
</evidence>
<comment type="similarity">
    <text evidence="11">Belongs to the KdpC family.</text>
</comment>
<keyword evidence="4 11" id="KW-0812">Transmembrane</keyword>
<keyword evidence="8 11" id="KW-1133">Transmembrane helix</keyword>
<accession>A0AA90GYI0</accession>
<dbReference type="PANTHER" id="PTHR30042:SF2">
    <property type="entry name" value="POTASSIUM-TRANSPORTING ATPASE KDPC SUBUNIT"/>
    <property type="match status" value="1"/>
</dbReference>
<dbReference type="PIRSF" id="PIRSF001296">
    <property type="entry name" value="K_ATPase_KdpC"/>
    <property type="match status" value="1"/>
</dbReference>
<evidence type="ECO:0000256" key="3">
    <source>
        <dbReference type="ARBA" id="ARBA00022538"/>
    </source>
</evidence>
<dbReference type="AlphaFoldDB" id="A0AA90GYI0"/>
<evidence type="ECO:0000256" key="11">
    <source>
        <dbReference type="HAMAP-Rule" id="MF_00276"/>
    </source>
</evidence>
<evidence type="ECO:0000256" key="4">
    <source>
        <dbReference type="ARBA" id="ARBA00022692"/>
    </source>
</evidence>
<evidence type="ECO:0000256" key="8">
    <source>
        <dbReference type="ARBA" id="ARBA00022989"/>
    </source>
</evidence>
<keyword evidence="2 11" id="KW-1003">Cell membrane</keyword>
<gene>
    <name evidence="11 13" type="primary">kdpC</name>
    <name evidence="13" type="ORF">POF50_005300</name>
</gene>
<comment type="function">
    <text evidence="11">Part of the high-affinity ATP-driven potassium transport (or Kdp) system, which catalyzes the hydrolysis of ATP coupled with the electrogenic transport of potassium into the cytoplasm. This subunit acts as a catalytic chaperone that increases the ATP-binding affinity of the ATP-hydrolyzing subunit KdpB by the formation of a transient KdpB/KdpC/ATP ternary complex.</text>
</comment>
<comment type="subunit">
    <text evidence="11">The system is composed of three essential subunits: KdpA, KdpB and KdpC.</text>
</comment>
<evidence type="ECO:0000256" key="5">
    <source>
        <dbReference type="ARBA" id="ARBA00022741"/>
    </source>
</evidence>
<keyword evidence="1 11" id="KW-0813">Transport</keyword>
<feature type="region of interest" description="Disordered" evidence="12">
    <location>
        <begin position="67"/>
        <end position="98"/>
    </location>
</feature>
<evidence type="ECO:0000256" key="2">
    <source>
        <dbReference type="ARBA" id="ARBA00022475"/>
    </source>
</evidence>
<evidence type="ECO:0000256" key="12">
    <source>
        <dbReference type="SAM" id="MobiDB-lite"/>
    </source>
</evidence>
<dbReference type="GO" id="GO:0005886">
    <property type="term" value="C:plasma membrane"/>
    <property type="evidence" value="ECO:0007669"/>
    <property type="project" value="UniProtKB-SubCell"/>
</dbReference>
<comment type="caution">
    <text evidence="13">The sequence shown here is derived from an EMBL/GenBank/DDBJ whole genome shotgun (WGS) entry which is preliminary data.</text>
</comment>
<name>A0AA90GYI0_9ACTN</name>
<sequence>MPSHLPPAVRTHLTALRMLLVFTVITGIAYPLLVTGVAQAAFRHQADGSPVERDGRVVGSSLLGEDFTLPGKDAGPDPKWFQPRPSAGGYDPTASGASNLGPNSPVLIKAIKQRKAAVAAFDGVPESRVPADAVTASGSGLDPDISPAYAYEQVDRVARVRHLPAAEVQRLVAGHVRSRSLGFLGEPRVDVVDLNLALARLG</sequence>
<dbReference type="NCBIfam" id="TIGR00681">
    <property type="entry name" value="kdpC"/>
    <property type="match status" value="1"/>
</dbReference>
<dbReference type="HAMAP" id="MF_00276">
    <property type="entry name" value="KdpC"/>
    <property type="match status" value="1"/>
</dbReference>
<evidence type="ECO:0000256" key="7">
    <source>
        <dbReference type="ARBA" id="ARBA00022958"/>
    </source>
</evidence>
<dbReference type="InterPro" id="IPR003820">
    <property type="entry name" value="KdpC"/>
</dbReference>
<dbReference type="Pfam" id="PF02669">
    <property type="entry name" value="KdpC"/>
    <property type="match status" value="1"/>
</dbReference>
<dbReference type="PANTHER" id="PTHR30042">
    <property type="entry name" value="POTASSIUM-TRANSPORTING ATPASE C CHAIN"/>
    <property type="match status" value="1"/>
</dbReference>
<keyword evidence="6 11" id="KW-0067">ATP-binding</keyword>
<keyword evidence="3 11" id="KW-0633">Potassium transport</keyword>
<evidence type="ECO:0000256" key="1">
    <source>
        <dbReference type="ARBA" id="ARBA00022448"/>
    </source>
</evidence>
<dbReference type="GO" id="GO:0005524">
    <property type="term" value="F:ATP binding"/>
    <property type="evidence" value="ECO:0007669"/>
    <property type="project" value="UniProtKB-UniRule"/>
</dbReference>
<evidence type="ECO:0000256" key="10">
    <source>
        <dbReference type="ARBA" id="ARBA00023136"/>
    </source>
</evidence>